<dbReference type="SUPFAM" id="SSF53790">
    <property type="entry name" value="Tetrapyrrole methylase"/>
    <property type="match status" value="1"/>
</dbReference>
<comment type="similarity">
    <text evidence="6">Belongs to the methyltransferase superfamily. RsmI family.</text>
</comment>
<keyword evidence="3 6" id="KW-0489">Methyltransferase</keyword>
<comment type="subcellular location">
    <subcellularLocation>
        <location evidence="6">Cytoplasm</location>
    </subcellularLocation>
</comment>
<evidence type="ECO:0000313" key="9">
    <source>
        <dbReference type="Proteomes" id="UP000777265"/>
    </source>
</evidence>
<dbReference type="PANTHER" id="PTHR46111:SF1">
    <property type="entry name" value="RIBOSOMAL RNA SMALL SUBUNIT METHYLTRANSFERASE I"/>
    <property type="match status" value="1"/>
</dbReference>
<evidence type="ECO:0000259" key="7">
    <source>
        <dbReference type="Pfam" id="PF00590"/>
    </source>
</evidence>
<evidence type="ECO:0000256" key="6">
    <source>
        <dbReference type="HAMAP-Rule" id="MF_01877"/>
    </source>
</evidence>
<dbReference type="Gene3D" id="3.30.950.10">
    <property type="entry name" value="Methyltransferase, Cobalt-precorrin-4 Transmethylase, Domain 2"/>
    <property type="match status" value="1"/>
</dbReference>
<dbReference type="InterPro" id="IPR008189">
    <property type="entry name" value="rRNA_ssu_MeTfrase_I"/>
</dbReference>
<reference evidence="8" key="2">
    <citation type="submission" date="2020-01" db="EMBL/GenBank/DDBJ databases">
        <authorList>
            <person name="Campanaro S."/>
        </authorList>
    </citation>
    <scope>NUCLEOTIDE SEQUENCE</scope>
    <source>
        <strain evidence="8">AS06rmzACSIP_7</strain>
    </source>
</reference>
<dbReference type="InterPro" id="IPR014777">
    <property type="entry name" value="4pyrrole_Mease_sub1"/>
</dbReference>
<dbReference type="PIRSF" id="PIRSF005917">
    <property type="entry name" value="MTase_YraL"/>
    <property type="match status" value="1"/>
</dbReference>
<dbReference type="AlphaFoldDB" id="A0A971M3X7"/>
<dbReference type="EC" id="2.1.1.198" evidence="6"/>
<dbReference type="InterPro" id="IPR000878">
    <property type="entry name" value="4pyrrol_Mease"/>
</dbReference>
<keyword evidence="2 6" id="KW-0698">rRNA processing</keyword>
<comment type="function">
    <text evidence="6">Catalyzes the 2'-O-methylation of the ribose of cytidine 1402 (C1402) in 16S rRNA.</text>
</comment>
<keyword evidence="5 6" id="KW-0949">S-adenosyl-L-methionine</keyword>
<dbReference type="Pfam" id="PF00590">
    <property type="entry name" value="TP_methylase"/>
    <property type="match status" value="1"/>
</dbReference>
<dbReference type="InterPro" id="IPR035996">
    <property type="entry name" value="4pyrrol_Methylase_sf"/>
</dbReference>
<comment type="catalytic activity">
    <reaction evidence="6">
        <text>cytidine(1402) in 16S rRNA + S-adenosyl-L-methionine = 2'-O-methylcytidine(1402) in 16S rRNA + S-adenosyl-L-homocysteine + H(+)</text>
        <dbReference type="Rhea" id="RHEA:42924"/>
        <dbReference type="Rhea" id="RHEA-COMP:10285"/>
        <dbReference type="Rhea" id="RHEA-COMP:10286"/>
        <dbReference type="ChEBI" id="CHEBI:15378"/>
        <dbReference type="ChEBI" id="CHEBI:57856"/>
        <dbReference type="ChEBI" id="CHEBI:59789"/>
        <dbReference type="ChEBI" id="CHEBI:74495"/>
        <dbReference type="ChEBI" id="CHEBI:82748"/>
        <dbReference type="EC" id="2.1.1.198"/>
    </reaction>
</comment>
<dbReference type="PANTHER" id="PTHR46111">
    <property type="entry name" value="RIBOSOMAL RNA SMALL SUBUNIT METHYLTRANSFERASE I"/>
    <property type="match status" value="1"/>
</dbReference>
<evidence type="ECO:0000256" key="4">
    <source>
        <dbReference type="ARBA" id="ARBA00022679"/>
    </source>
</evidence>
<keyword evidence="4 6" id="KW-0808">Transferase</keyword>
<dbReference type="InterPro" id="IPR014776">
    <property type="entry name" value="4pyrrole_Mease_sub2"/>
</dbReference>
<comment type="caution">
    <text evidence="8">The sequence shown here is derived from an EMBL/GenBank/DDBJ whole genome shotgun (WGS) entry which is preliminary data.</text>
</comment>
<dbReference type="GO" id="GO:0070677">
    <property type="term" value="F:rRNA (cytosine-2'-O-)-methyltransferase activity"/>
    <property type="evidence" value="ECO:0007669"/>
    <property type="project" value="UniProtKB-UniRule"/>
</dbReference>
<dbReference type="EMBL" id="JAAYEE010000140">
    <property type="protein sequence ID" value="NLW35548.1"/>
    <property type="molecule type" value="Genomic_DNA"/>
</dbReference>
<proteinExistence type="inferred from homology"/>
<dbReference type="HAMAP" id="MF_01877">
    <property type="entry name" value="16SrRNA_methyltr_I"/>
    <property type="match status" value="1"/>
</dbReference>
<dbReference type="Proteomes" id="UP000777265">
    <property type="component" value="Unassembled WGS sequence"/>
</dbReference>
<gene>
    <name evidence="6 8" type="primary">rsmI</name>
    <name evidence="8" type="ORF">GXY80_08735</name>
</gene>
<reference evidence="8" key="1">
    <citation type="journal article" date="2020" name="Biotechnol. Biofuels">
        <title>New insights from the biogas microbiome by comprehensive genome-resolved metagenomics of nearly 1600 species originating from multiple anaerobic digesters.</title>
        <authorList>
            <person name="Campanaro S."/>
            <person name="Treu L."/>
            <person name="Rodriguez-R L.M."/>
            <person name="Kovalovszki A."/>
            <person name="Ziels R.M."/>
            <person name="Maus I."/>
            <person name="Zhu X."/>
            <person name="Kougias P.G."/>
            <person name="Basile A."/>
            <person name="Luo G."/>
            <person name="Schluter A."/>
            <person name="Konstantinidis K.T."/>
            <person name="Angelidaki I."/>
        </authorList>
    </citation>
    <scope>NUCLEOTIDE SEQUENCE</scope>
    <source>
        <strain evidence="8">AS06rmzACSIP_7</strain>
    </source>
</reference>
<dbReference type="NCBIfam" id="TIGR00096">
    <property type="entry name" value="16S rRNA (cytidine(1402)-2'-O)-methyltransferase"/>
    <property type="match status" value="1"/>
</dbReference>
<evidence type="ECO:0000256" key="2">
    <source>
        <dbReference type="ARBA" id="ARBA00022552"/>
    </source>
</evidence>
<protein>
    <recommendedName>
        <fullName evidence="6">Ribosomal RNA small subunit methyltransferase I</fullName>
        <ecNumber evidence="6">2.1.1.198</ecNumber>
    </recommendedName>
    <alternativeName>
        <fullName evidence="6">16S rRNA 2'-O-ribose C1402 methyltransferase</fullName>
    </alternativeName>
    <alternativeName>
        <fullName evidence="6">rRNA (cytidine-2'-O-)-methyltransferase RsmI</fullName>
    </alternativeName>
</protein>
<dbReference type="Gene3D" id="3.40.1010.10">
    <property type="entry name" value="Cobalt-precorrin-4 Transmethylase, Domain 1"/>
    <property type="match status" value="1"/>
</dbReference>
<evidence type="ECO:0000256" key="5">
    <source>
        <dbReference type="ARBA" id="ARBA00022691"/>
    </source>
</evidence>
<organism evidence="8 9">
    <name type="scientific">Syntrophorhabdus aromaticivorans</name>
    <dbReference type="NCBI Taxonomy" id="328301"/>
    <lineage>
        <taxon>Bacteria</taxon>
        <taxon>Pseudomonadati</taxon>
        <taxon>Thermodesulfobacteriota</taxon>
        <taxon>Syntrophorhabdia</taxon>
        <taxon>Syntrophorhabdales</taxon>
        <taxon>Syntrophorhabdaceae</taxon>
        <taxon>Syntrophorhabdus</taxon>
    </lineage>
</organism>
<dbReference type="GO" id="GO:0005737">
    <property type="term" value="C:cytoplasm"/>
    <property type="evidence" value="ECO:0007669"/>
    <property type="project" value="UniProtKB-SubCell"/>
</dbReference>
<accession>A0A971M3X7</accession>
<evidence type="ECO:0000256" key="3">
    <source>
        <dbReference type="ARBA" id="ARBA00022603"/>
    </source>
</evidence>
<name>A0A971M3X7_9BACT</name>
<dbReference type="FunFam" id="3.30.950.10:FF:000002">
    <property type="entry name" value="Ribosomal RNA small subunit methyltransferase I"/>
    <property type="match status" value="1"/>
</dbReference>
<keyword evidence="1 6" id="KW-0963">Cytoplasm</keyword>
<evidence type="ECO:0000256" key="1">
    <source>
        <dbReference type="ARBA" id="ARBA00022490"/>
    </source>
</evidence>
<evidence type="ECO:0000313" key="8">
    <source>
        <dbReference type="EMBL" id="NLW35548.1"/>
    </source>
</evidence>
<dbReference type="CDD" id="cd11648">
    <property type="entry name" value="RsmI"/>
    <property type="match status" value="1"/>
</dbReference>
<sequence length="227" mass="24741">MGGVLYVVATPVGNMKDITLRAIEVLRDVNVIVAESRERALKLLSHLSIRKPIITINSYNEERKAGSIVQQLLSGKSCALISGAGTPCISDPGGFVVRACHEAGIDVRAVPGPSAVAGAISISGLYADRFLFYGFLPQKRGKKRKVLREFLSFPYPMVFFESPRKLIDTLGCIREEFGNRPAVVVKEMTKIHETVMRGLLEDVIDGVSAEEPKGEYLIIVGGKGRPE</sequence>
<feature type="domain" description="Tetrapyrrole methylase" evidence="7">
    <location>
        <begin position="5"/>
        <end position="203"/>
    </location>
</feature>